<proteinExistence type="predicted"/>
<dbReference type="OMA" id="HELQMNV"/>
<dbReference type="KEGG" id="smer:DU99_14995"/>
<dbReference type="EMBL" id="WISR01000152">
    <property type="protein sequence ID" value="MQW34475.1"/>
    <property type="molecule type" value="Genomic_DNA"/>
</dbReference>
<dbReference type="RefSeq" id="WP_003527526.1">
    <property type="nucleotide sequence ID" value="NZ_BJNJ01000064.1"/>
</dbReference>
<dbReference type="SMR" id="A0A222H3H6"/>
<accession>A0A222H3H6</accession>
<organism evidence="1 2">
    <name type="scientific">Rhizobium meliloti</name>
    <name type="common">Ensifer meliloti</name>
    <name type="synonym">Sinorhizobium meliloti</name>
    <dbReference type="NCBI Taxonomy" id="382"/>
    <lineage>
        <taxon>Bacteria</taxon>
        <taxon>Pseudomonadati</taxon>
        <taxon>Pseudomonadota</taxon>
        <taxon>Alphaproteobacteria</taxon>
        <taxon>Hyphomicrobiales</taxon>
        <taxon>Rhizobiaceae</taxon>
        <taxon>Sinorhizobium/Ensifer group</taxon>
        <taxon>Sinorhizobium</taxon>
    </lineage>
</organism>
<dbReference type="AlphaFoldDB" id="A0A222H3H6"/>
<reference evidence="1 2" key="1">
    <citation type="journal article" date="2013" name="Genome Biol.">
        <title>Comparative genomics of the core and accessory genomes of 48 Sinorhizobium strains comprising five genospecies.</title>
        <authorList>
            <person name="Sugawara M."/>
            <person name="Epstein B."/>
            <person name="Badgley B.D."/>
            <person name="Unno T."/>
            <person name="Xu L."/>
            <person name="Reese J."/>
            <person name="Gyaneshwar P."/>
            <person name="Denny R."/>
            <person name="Mudge J."/>
            <person name="Bharti A.K."/>
            <person name="Farmer A.D."/>
            <person name="May G.D."/>
            <person name="Woodward J.E."/>
            <person name="Medigue C."/>
            <person name="Vallenet D."/>
            <person name="Lajus A."/>
            <person name="Rouy Z."/>
            <person name="Martinez-Vaz B."/>
            <person name="Tiffin P."/>
            <person name="Young N.D."/>
            <person name="Sadowsky M.J."/>
        </authorList>
    </citation>
    <scope>NUCLEOTIDE SEQUENCE [LARGE SCALE GENOMIC DNA]</scope>
    <source>
        <strain evidence="1 2">N6B1</strain>
    </source>
</reference>
<evidence type="ECO:0000313" key="2">
    <source>
        <dbReference type="Proteomes" id="UP000429484"/>
    </source>
</evidence>
<evidence type="ECO:0000313" key="1">
    <source>
        <dbReference type="EMBL" id="MQW34475.1"/>
    </source>
</evidence>
<comment type="caution">
    <text evidence="1">The sequence shown here is derived from an EMBL/GenBank/DDBJ whole genome shotgun (WGS) entry which is preliminary data.</text>
</comment>
<dbReference type="GeneID" id="89577112"/>
<gene>
    <name evidence="1" type="ORF">GHK53_17160</name>
</gene>
<name>A0A222H3H6_RHIML</name>
<protein>
    <submittedName>
        <fullName evidence="1">Uncharacterized protein</fullName>
    </submittedName>
</protein>
<dbReference type="Proteomes" id="UP000429484">
    <property type="component" value="Unassembled WGS sequence"/>
</dbReference>
<sequence>MRHAEIGKLDKSQARHVWDVAEYCRRTGINKAEERRLIRVLGRFASSHELQMNIVRPQTRIR</sequence>